<protein>
    <recommendedName>
        <fullName evidence="3">Virus attachment protein p12 family protein</fullName>
    </recommendedName>
</protein>
<evidence type="ECO:0008006" key="3">
    <source>
        <dbReference type="Google" id="ProtNLM"/>
    </source>
</evidence>
<dbReference type="Proteomes" id="UP000030014">
    <property type="component" value="Unassembled WGS sequence"/>
</dbReference>
<reference evidence="1 2" key="1">
    <citation type="submission" date="2014-01" db="EMBL/GenBank/DDBJ databases">
        <title>Plasmidome dynamics in the species complex Clostridium novyi sensu lato converts strains of independent lineages into distinctly different pathogens.</title>
        <authorList>
            <person name="Skarin H."/>
            <person name="Segerman B."/>
        </authorList>
    </citation>
    <scope>NUCLEOTIDE SEQUENCE [LARGE SCALE GENOMIC DNA]</scope>
    <source>
        <strain evidence="1 2">DC5</strain>
    </source>
</reference>
<evidence type="ECO:0000313" key="2">
    <source>
        <dbReference type="Proteomes" id="UP000030014"/>
    </source>
</evidence>
<dbReference type="RefSeq" id="WP_039258270.1">
    <property type="nucleotide sequence ID" value="NZ_JDRY01000046.1"/>
</dbReference>
<dbReference type="Pfam" id="PF12669">
    <property type="entry name" value="FeoB_associated"/>
    <property type="match status" value="1"/>
</dbReference>
<dbReference type="EMBL" id="JDRY01000046">
    <property type="protein sequence ID" value="KGM98788.1"/>
    <property type="molecule type" value="Genomic_DNA"/>
</dbReference>
<organism evidence="1 2">
    <name type="scientific">Clostridium botulinum C/D str. DC5</name>
    <dbReference type="NCBI Taxonomy" id="1443128"/>
    <lineage>
        <taxon>Bacteria</taxon>
        <taxon>Bacillati</taxon>
        <taxon>Bacillota</taxon>
        <taxon>Clostridia</taxon>
        <taxon>Eubacteriales</taxon>
        <taxon>Clostridiaceae</taxon>
        <taxon>Clostridium</taxon>
    </lineage>
</organism>
<sequence>MEKLFVIILGVLAVFILVRSFKKKASGGGCNCGSCSSHCAMYNLNSEEKNLEKDNIENDK</sequence>
<dbReference type="AlphaFoldDB" id="A0A0A0IE68"/>
<name>A0A0A0IE68_CLOBO</name>
<comment type="caution">
    <text evidence="1">The sequence shown here is derived from an EMBL/GenBank/DDBJ whole genome shotgun (WGS) entry which is preliminary data.</text>
</comment>
<proteinExistence type="predicted"/>
<evidence type="ECO:0000313" key="1">
    <source>
        <dbReference type="EMBL" id="KGM98788.1"/>
    </source>
</evidence>
<gene>
    <name evidence="1" type="ORF">Z955_10495</name>
</gene>
<accession>A0A0A0IE68</accession>